<dbReference type="InterPro" id="IPR036259">
    <property type="entry name" value="MFS_trans_sf"/>
</dbReference>
<name>A0A9P1MAS8_9PEZI</name>
<dbReference type="PANTHER" id="PTHR43702">
    <property type="entry name" value="L-FUCOSE-PROTON SYMPORTER"/>
    <property type="match status" value="1"/>
</dbReference>
<dbReference type="AlphaFoldDB" id="A0A9P1MAS8"/>
<dbReference type="PANTHER" id="PTHR43702:SF5">
    <property type="entry name" value="MAJOR FACILITATOR SUPERFAMILY (MFS) PROFILE DOMAIN-CONTAINING PROTEIN"/>
    <property type="match status" value="1"/>
</dbReference>
<protein>
    <submittedName>
        <fullName evidence="4">Uncharacterized protein</fullName>
    </submittedName>
</protein>
<gene>
    <name evidence="4" type="ORF">PPNO1_LOCUS4372</name>
</gene>
<dbReference type="Proteomes" id="UP000838763">
    <property type="component" value="Unassembled WGS sequence"/>
</dbReference>
<keyword evidence="5" id="KW-1185">Reference proteome</keyword>
<evidence type="ECO:0000313" key="5">
    <source>
        <dbReference type="Proteomes" id="UP000838763"/>
    </source>
</evidence>
<comment type="caution">
    <text evidence="4">The sequence shown here is derived from an EMBL/GenBank/DDBJ whole genome shotgun (WGS) entry which is preliminary data.</text>
</comment>
<dbReference type="GO" id="GO:0005886">
    <property type="term" value="C:plasma membrane"/>
    <property type="evidence" value="ECO:0007669"/>
    <property type="project" value="UniProtKB-SubCell"/>
</dbReference>
<sequence>MGLFNRKITVSDKAVTSAANLTLKQSLLPNALVTILFFLWGFAYGLLDVLNAHFQKSLDLNFARSSGLASAYFGAYFICPHHLGMDPAAVRLPGHFYDGALRARRRLSPVLAFRC</sequence>
<proteinExistence type="predicted"/>
<organism evidence="4 5">
    <name type="scientific">Parascedosporium putredinis</name>
    <dbReference type="NCBI Taxonomy" id="1442378"/>
    <lineage>
        <taxon>Eukaryota</taxon>
        <taxon>Fungi</taxon>
        <taxon>Dikarya</taxon>
        <taxon>Ascomycota</taxon>
        <taxon>Pezizomycotina</taxon>
        <taxon>Sordariomycetes</taxon>
        <taxon>Hypocreomycetidae</taxon>
        <taxon>Microascales</taxon>
        <taxon>Microascaceae</taxon>
        <taxon>Parascedosporium</taxon>
    </lineage>
</organism>
<evidence type="ECO:0000256" key="1">
    <source>
        <dbReference type="ARBA" id="ARBA00004429"/>
    </source>
</evidence>
<dbReference type="OrthoDB" id="546893at2759"/>
<dbReference type="EMBL" id="CALLCH030000012">
    <property type="protein sequence ID" value="CAI4214643.1"/>
    <property type="molecule type" value="Genomic_DNA"/>
</dbReference>
<keyword evidence="3" id="KW-0812">Transmembrane</keyword>
<dbReference type="Gene3D" id="1.20.1250.20">
    <property type="entry name" value="MFS general substrate transporter like domains"/>
    <property type="match status" value="1"/>
</dbReference>
<dbReference type="InterPro" id="IPR050375">
    <property type="entry name" value="MFS_TsgA-like"/>
</dbReference>
<keyword evidence="3" id="KW-0472">Membrane</keyword>
<evidence type="ECO:0000256" key="2">
    <source>
        <dbReference type="ARBA" id="ARBA00022475"/>
    </source>
</evidence>
<evidence type="ECO:0000313" key="4">
    <source>
        <dbReference type="EMBL" id="CAI4214643.1"/>
    </source>
</evidence>
<comment type="subcellular location">
    <subcellularLocation>
        <location evidence="1">Cell inner membrane</location>
        <topology evidence="1">Multi-pass membrane protein</topology>
    </subcellularLocation>
</comment>
<keyword evidence="3" id="KW-1133">Transmembrane helix</keyword>
<feature type="transmembrane region" description="Helical" evidence="3">
    <location>
        <begin position="27"/>
        <end position="47"/>
    </location>
</feature>
<reference evidence="4" key="1">
    <citation type="submission" date="2022-11" db="EMBL/GenBank/DDBJ databases">
        <authorList>
            <person name="Scott C."/>
            <person name="Bruce N."/>
        </authorList>
    </citation>
    <scope>NUCLEOTIDE SEQUENCE</scope>
</reference>
<accession>A0A9P1MAS8</accession>
<keyword evidence="2" id="KW-1003">Cell membrane</keyword>
<evidence type="ECO:0000256" key="3">
    <source>
        <dbReference type="SAM" id="Phobius"/>
    </source>
</evidence>